<reference evidence="2" key="1">
    <citation type="submission" date="2021-02" db="EMBL/GenBank/DDBJ databases">
        <authorList>
            <person name="Nowell W R."/>
        </authorList>
    </citation>
    <scope>NUCLEOTIDE SEQUENCE</scope>
</reference>
<dbReference type="Proteomes" id="UP000681722">
    <property type="component" value="Unassembled WGS sequence"/>
</dbReference>
<feature type="compositionally biased region" description="Polar residues" evidence="1">
    <location>
        <begin position="1300"/>
        <end position="1314"/>
    </location>
</feature>
<feature type="compositionally biased region" description="Low complexity" evidence="1">
    <location>
        <begin position="212"/>
        <end position="226"/>
    </location>
</feature>
<sequence length="1491" mass="167372">MGKIKSSTSGKSSLRSSARNPHNNKQNTEEENINQEKQSLFSKLTLKLAEQPTESSTIELHQVDNEYFATFRTLDEIKLFNEKLEKFKLQQQPSTTNGDDSEYEISPDEEEEEACMDMKIFAQQYLLDLPREINDRIMKGIALEQEKEDDLNLDDSSNLSLLEPSSQRPIQTNTLSFEIFGDQAINWLPKVKINHCLSNGSKRKSDKRKTTSKSSMNSSPSKSPSSFNQPERSKRKKKNLFENQVTTQSGFLFMSDKDDQSEDDPDDDYVDEMTTKSSSPKLFKLKTVLTERIPNILKTFDWKKYNQRQTQFEPPYQLSSRSSFLSPPPSQSQLSHEQMMTTTPLLIQPKLEPTIPSEETLKITAVLSPKNEPIDQKDFTSINMFMFNANDLSVQAAALDFGTPITPRLDDYVKNIDLHTGRVPFPSIHNVSSSPSSQKDMDTHSSTSLVGSSTKPKRQRKRCKSKKIIDEDEEILSTLESQQLTSPKKKRQRKIVADANEEIQSKRIRQSRKRKIGQRHESIVSVEPSGIAQAPSQSVTSYSFAELEAQFGERIQGQDIVIKCDMDAMLSQPQQSQTLPSVRSGFSIDNLQPGILSNLTYEHQQSQLEGGFIIQDGNNNDDDDVIMEISPVEEPVTPLQKSRAKLTSALGRGKGPDMYVLRFRARDGKLVEIQLDIYSTADWYHDRNKILNKIEDTLKSLRVNWQRINIGIDHYDVEICTPKILNPTISSSQQWSIRCFADGQPLIIHIHDRRFPHLQMKYKCPSISVTPTILPVPSVSPVVSTDSGSVKKQRVSRLQKRSIAVPNILKVVQQNSKFPKTKDPNLPSQELWRWFTNPIIDEHFIQQLYHRCGYHCVRGAGTALYDLTMLISLYHVLPDLHQLNVKDQYDTKTRRHLIQLKLKQTLEPFKQHPQCKLVFEQQPLVQVSPTQTLVPRRQTQPINLTPNIQQHIVRLLSQQQPNTQQNSKATQPLILSTANVVQAAHISTILPKPAFTLQQQQQQQNGGPFLPDILEFYQKIRENQTNIRNPKSVMDTLSAFEKQYQQKSNQQNKLLYRPLIQYPLGNATLPSTRPQFSVINKSSIIRPLNINSSSTASLCSATGQTTLLLNQKVEPTIPFKNSPPSSSYTINKRSTIGKRAYSAKRGSFMQSFGGRGRNSYQSRNQQHPHLKGPPVLSQPTFTPVITLKPIINSSGNGSFNSDDDETILNHHNIQTNITTITSTNKRTDIRTESNQRTALALSANDLSRHHLRLPSPPVSSSSISPTTGLTNTGQTSNRVIRVVKGQSMLRFPSQTTTTTDLTNSLKHNNPSATTIRLIPPQPPKIEPSSSSKSTPSVLLIPVTAATVKNEIAQALPTPKQQMRPLSPQTQNEPVITAVILASNKTSVSKTGISISQQPLSNVQTQSIPKQLNVIKSLSSSLAVNQKAVKLSNPVLILAGQGNDHIKKPITILREPSIISKETLPPISISLTPHTSPSAVTENSSSCSPISL</sequence>
<protein>
    <submittedName>
        <fullName evidence="2">Uncharacterized protein</fullName>
    </submittedName>
</protein>
<feature type="region of interest" description="Disordered" evidence="1">
    <location>
        <begin position="1148"/>
        <end position="1178"/>
    </location>
</feature>
<feature type="region of interest" description="Disordered" evidence="1">
    <location>
        <begin position="198"/>
        <end position="276"/>
    </location>
</feature>
<evidence type="ECO:0000313" key="2">
    <source>
        <dbReference type="EMBL" id="CAF1122829.1"/>
    </source>
</evidence>
<feature type="compositionally biased region" description="Polar residues" evidence="1">
    <location>
        <begin position="444"/>
        <end position="454"/>
    </location>
</feature>
<feature type="compositionally biased region" description="Low complexity" evidence="1">
    <location>
        <begin position="154"/>
        <end position="166"/>
    </location>
</feature>
<feature type="region of interest" description="Disordered" evidence="1">
    <location>
        <begin position="315"/>
        <end position="338"/>
    </location>
</feature>
<gene>
    <name evidence="2" type="ORF">GPM918_LOCUS19779</name>
    <name evidence="3" type="ORF">SRO942_LOCUS19776</name>
</gene>
<feature type="compositionally biased region" description="Low complexity" evidence="1">
    <location>
        <begin position="317"/>
        <end position="335"/>
    </location>
</feature>
<feature type="compositionally biased region" description="Basic residues" evidence="1">
    <location>
        <begin position="201"/>
        <end position="211"/>
    </location>
</feature>
<feature type="region of interest" description="Disordered" evidence="1">
    <location>
        <begin position="423"/>
        <end position="466"/>
    </location>
</feature>
<feature type="region of interest" description="Disordered" evidence="1">
    <location>
        <begin position="147"/>
        <end position="166"/>
    </location>
</feature>
<proteinExistence type="predicted"/>
<evidence type="ECO:0000256" key="1">
    <source>
        <dbReference type="SAM" id="MobiDB-lite"/>
    </source>
</evidence>
<feature type="region of interest" description="Disordered" evidence="1">
    <location>
        <begin position="1469"/>
        <end position="1491"/>
    </location>
</feature>
<keyword evidence="4" id="KW-1185">Reference proteome</keyword>
<comment type="caution">
    <text evidence="2">The sequence shown here is derived from an EMBL/GenBank/DDBJ whole genome shotgun (WGS) entry which is preliminary data.</text>
</comment>
<feature type="compositionally biased region" description="Low complexity" evidence="1">
    <location>
        <begin position="1"/>
        <end position="17"/>
    </location>
</feature>
<feature type="compositionally biased region" description="Polar residues" evidence="1">
    <location>
        <begin position="1266"/>
        <end position="1276"/>
    </location>
</feature>
<dbReference type="EMBL" id="CAJOBC010006082">
    <property type="protein sequence ID" value="CAF3886366.1"/>
    <property type="molecule type" value="Genomic_DNA"/>
</dbReference>
<dbReference type="OrthoDB" id="10027594at2759"/>
<feature type="compositionally biased region" description="Acidic residues" evidence="1">
    <location>
        <begin position="259"/>
        <end position="271"/>
    </location>
</feature>
<feature type="compositionally biased region" description="Polar residues" evidence="1">
    <location>
        <begin position="1158"/>
        <end position="1167"/>
    </location>
</feature>
<organism evidence="2 4">
    <name type="scientific">Didymodactylos carnosus</name>
    <dbReference type="NCBI Taxonomy" id="1234261"/>
    <lineage>
        <taxon>Eukaryota</taxon>
        <taxon>Metazoa</taxon>
        <taxon>Spiralia</taxon>
        <taxon>Gnathifera</taxon>
        <taxon>Rotifera</taxon>
        <taxon>Eurotatoria</taxon>
        <taxon>Bdelloidea</taxon>
        <taxon>Philodinida</taxon>
        <taxon>Philodinidae</taxon>
        <taxon>Didymodactylos</taxon>
    </lineage>
</organism>
<evidence type="ECO:0000313" key="4">
    <source>
        <dbReference type="Proteomes" id="UP000663829"/>
    </source>
</evidence>
<feature type="region of interest" description="Disordered" evidence="1">
    <location>
        <begin position="1"/>
        <end position="37"/>
    </location>
</feature>
<accession>A0A814QQ20</accession>
<name>A0A814QQ20_9BILA</name>
<feature type="region of interest" description="Disordered" evidence="1">
    <location>
        <begin position="1288"/>
        <end position="1334"/>
    </location>
</feature>
<dbReference type="Proteomes" id="UP000663829">
    <property type="component" value="Unassembled WGS sequence"/>
</dbReference>
<feature type="region of interest" description="Disordered" evidence="1">
    <location>
        <begin position="1253"/>
        <end position="1276"/>
    </location>
</feature>
<evidence type="ECO:0000313" key="3">
    <source>
        <dbReference type="EMBL" id="CAF3886366.1"/>
    </source>
</evidence>
<feature type="compositionally biased region" description="Basic residues" evidence="1">
    <location>
        <begin position="455"/>
        <end position="466"/>
    </location>
</feature>
<feature type="compositionally biased region" description="Polar residues" evidence="1">
    <location>
        <begin position="241"/>
        <end position="250"/>
    </location>
</feature>
<dbReference type="EMBL" id="CAJNOQ010006082">
    <property type="protein sequence ID" value="CAF1122829.1"/>
    <property type="molecule type" value="Genomic_DNA"/>
</dbReference>